<feature type="compositionally biased region" description="Pro residues" evidence="2">
    <location>
        <begin position="796"/>
        <end position="814"/>
    </location>
</feature>
<dbReference type="Pfam" id="PF04253">
    <property type="entry name" value="TFR_dimer"/>
    <property type="match status" value="1"/>
</dbReference>
<dbReference type="SUPFAM" id="SSF47672">
    <property type="entry name" value="Transferrin receptor-like dimerisation domain"/>
    <property type="match status" value="2"/>
</dbReference>
<feature type="domain" description="Peptidase M28" evidence="5">
    <location>
        <begin position="409"/>
        <end position="562"/>
    </location>
</feature>
<gene>
    <name evidence="6" type="ORF">NEOLEDRAFT_1174970</name>
</gene>
<feature type="compositionally biased region" description="Basic and acidic residues" evidence="2">
    <location>
        <begin position="781"/>
        <end position="791"/>
    </location>
</feature>
<reference evidence="6 7" key="1">
    <citation type="journal article" date="2016" name="Mol. Biol. Evol.">
        <title>Comparative Genomics of Early-Diverging Mushroom-Forming Fungi Provides Insights into the Origins of Lignocellulose Decay Capabilities.</title>
        <authorList>
            <person name="Nagy L.G."/>
            <person name="Riley R."/>
            <person name="Tritt A."/>
            <person name="Adam C."/>
            <person name="Daum C."/>
            <person name="Floudas D."/>
            <person name="Sun H."/>
            <person name="Yadav J.S."/>
            <person name="Pangilinan J."/>
            <person name="Larsson K.H."/>
            <person name="Matsuura K."/>
            <person name="Barry K."/>
            <person name="Labutti K."/>
            <person name="Kuo R."/>
            <person name="Ohm R.A."/>
            <person name="Bhattacharya S.S."/>
            <person name="Shirouzu T."/>
            <person name="Yoshinaga Y."/>
            <person name="Martin F.M."/>
            <person name="Grigoriev I.V."/>
            <person name="Hibbett D.S."/>
        </authorList>
    </citation>
    <scope>NUCLEOTIDE SEQUENCE [LARGE SCALE GENOMIC DNA]</scope>
    <source>
        <strain evidence="6 7">HHB14362 ss-1</strain>
    </source>
</reference>
<dbReference type="FunFam" id="3.40.630.10:FF:000101">
    <property type="entry name" value="N-acetylated alpha-linked acidic dipeptidase like 1"/>
    <property type="match status" value="1"/>
</dbReference>
<dbReference type="STRING" id="1314782.A0A165V6W0"/>
<dbReference type="Proteomes" id="UP000076761">
    <property type="component" value="Unassembled WGS sequence"/>
</dbReference>
<proteinExistence type="inferred from homology"/>
<dbReference type="InterPro" id="IPR007484">
    <property type="entry name" value="Peptidase_M28"/>
</dbReference>
<feature type="domain" description="Transferrin receptor-like dimerisation" evidence="4">
    <location>
        <begin position="870"/>
        <end position="954"/>
    </location>
</feature>
<dbReference type="FunCoup" id="A0A165V6W0">
    <property type="interactions" value="57"/>
</dbReference>
<sequence length="958" mass="105834">MDEMSLNGFAGRKGQPETLPFAAQPAPQRTSRAFARRLVKCAVVLASLWGLKTLVQGGGPPHPLSGNPWAVPGFGAPGPHALPHHKPPLKGEDAEKLFLSVPSPERALAISREYATHPHLAGSVDDFEDAKVILELFHTEFGIPRRREEPVFSAGTRESREATLHIPHYKKPTAWIDVYYPVMNTPLDRSLQILDNNGDSIWDADLVEDGDEGDPEAAKYKDAVPTFHGLSRGGEVEGQLVYANYGTKDDYDALFAKGVNFTGKIVLTRYGANFRGLKIKAGEELGAVGVLIYSDPRDDGIVTAENGYEAYPAGPARNPTAVQRGSVQYISIYSGDPTTPGYPAYENSTRTDGSNIPKIPSLPISWANAARLLEELGGVDEGRKLDGKISSTTVKLVNHVDTKVTPIWNTMAVIPGHISSEVVLVGCHRDAWVMGAVDPVSGTVSLHEIIKGFGELLRNGWRPLRTIVFASWDAEEYGLIGSTEWGEDFPEWLSEHVVSYLNLDVSVAGSQWHASGSPSLAHLIKKTALDVDHPTDAGRTLWDASTDEGPFKGKADSDFMQMYEAQQLNRAKYETGVEPLGSGSDFTVFLQRIGIASSDEGFGPTASDAVYHYHSIYDSQRYQEVYADPGFYRHVAVAKHLGLLTLRLADAIILPLNTTQYAFELGTYLDTVEKQAHAASLDTLDFSGLRSSIQRLQAASLELDIEKTEAEEEFKKLLHEITKKPGFLKRIIRWVKKVIHRHHPHHHEELSEAEIGDLHSVRGFLEAYEPRRHRTSHFHRPCHDRTFDLGRHPKFPHPPSLPHPPVRPRPPTTPHEPVLPHAPDLPSGPHHPRGMPPIGPGEEPSSTPAHGHSRAVRFPDLPGFPIRKFIKAAKRVQKVNKKLSSFEGGFISDEGIKDREWYRHLGVAPGKWLGYGATTLPGLTEAITIDKNVTLAEYEVFRLVYLIETLTVQLQDRS</sequence>
<comment type="similarity">
    <text evidence="1">Belongs to the peptidase M28 family. M28B subfamily.</text>
</comment>
<dbReference type="Pfam" id="PF02225">
    <property type="entry name" value="PA"/>
    <property type="match status" value="1"/>
</dbReference>
<dbReference type="Gene3D" id="1.20.930.40">
    <property type="entry name" value="Transferrin receptor-like, dimerisation domain"/>
    <property type="match status" value="1"/>
</dbReference>
<evidence type="ECO:0000256" key="2">
    <source>
        <dbReference type="SAM" id="MobiDB-lite"/>
    </source>
</evidence>
<evidence type="ECO:0000313" key="6">
    <source>
        <dbReference type="EMBL" id="KZT29249.1"/>
    </source>
</evidence>
<keyword evidence="7" id="KW-1185">Reference proteome</keyword>
<name>A0A165V6W0_9AGAM</name>
<dbReference type="GO" id="GO:0004180">
    <property type="term" value="F:carboxypeptidase activity"/>
    <property type="evidence" value="ECO:0007669"/>
    <property type="project" value="TreeGrafter"/>
</dbReference>
<dbReference type="OrthoDB" id="5841748at2759"/>
<dbReference type="PANTHER" id="PTHR10404:SF46">
    <property type="entry name" value="VACUOLAR PROTEIN SORTING-ASSOCIATED PROTEIN 70"/>
    <property type="match status" value="1"/>
</dbReference>
<feature type="domain" description="PA" evidence="3">
    <location>
        <begin position="236"/>
        <end position="313"/>
    </location>
</feature>
<evidence type="ECO:0000259" key="3">
    <source>
        <dbReference type="Pfam" id="PF02225"/>
    </source>
</evidence>
<accession>A0A165V6W0</accession>
<dbReference type="InterPro" id="IPR039373">
    <property type="entry name" value="Peptidase_M28B"/>
</dbReference>
<dbReference type="CDD" id="cd02121">
    <property type="entry name" value="PA_GCPII_like"/>
    <property type="match status" value="1"/>
</dbReference>
<dbReference type="FunFam" id="3.50.30.30:FF:000008">
    <property type="entry name" value="Glutamate carboxypeptidase 2"/>
    <property type="match status" value="1"/>
</dbReference>
<dbReference type="EMBL" id="KV425554">
    <property type="protein sequence ID" value="KZT29249.1"/>
    <property type="molecule type" value="Genomic_DNA"/>
</dbReference>
<dbReference type="CDD" id="cd08022">
    <property type="entry name" value="M28_PSMA_like"/>
    <property type="match status" value="1"/>
</dbReference>
<dbReference type="Gene3D" id="3.40.630.10">
    <property type="entry name" value="Zn peptidases"/>
    <property type="match status" value="1"/>
</dbReference>
<evidence type="ECO:0000259" key="5">
    <source>
        <dbReference type="Pfam" id="PF04389"/>
    </source>
</evidence>
<organism evidence="6 7">
    <name type="scientific">Neolentinus lepideus HHB14362 ss-1</name>
    <dbReference type="NCBI Taxonomy" id="1314782"/>
    <lineage>
        <taxon>Eukaryota</taxon>
        <taxon>Fungi</taxon>
        <taxon>Dikarya</taxon>
        <taxon>Basidiomycota</taxon>
        <taxon>Agaricomycotina</taxon>
        <taxon>Agaricomycetes</taxon>
        <taxon>Gloeophyllales</taxon>
        <taxon>Gloeophyllaceae</taxon>
        <taxon>Neolentinus</taxon>
    </lineage>
</organism>
<evidence type="ECO:0000313" key="7">
    <source>
        <dbReference type="Proteomes" id="UP000076761"/>
    </source>
</evidence>
<evidence type="ECO:0000256" key="1">
    <source>
        <dbReference type="ARBA" id="ARBA00005634"/>
    </source>
</evidence>
<dbReference type="Pfam" id="PF04389">
    <property type="entry name" value="Peptidase_M28"/>
    <property type="match status" value="1"/>
</dbReference>
<dbReference type="PANTHER" id="PTHR10404">
    <property type="entry name" value="N-ACETYLATED-ALPHA-LINKED ACIDIC DIPEPTIDASE"/>
    <property type="match status" value="1"/>
</dbReference>
<protein>
    <submittedName>
        <fullName evidence="6">Zn-dependent exopeptidase</fullName>
    </submittedName>
</protein>
<dbReference type="InterPro" id="IPR036757">
    <property type="entry name" value="TFR-like_dimer_dom_sf"/>
</dbReference>
<evidence type="ECO:0000259" key="4">
    <source>
        <dbReference type="Pfam" id="PF04253"/>
    </source>
</evidence>
<dbReference type="SUPFAM" id="SSF52025">
    <property type="entry name" value="PA domain"/>
    <property type="match status" value="1"/>
</dbReference>
<dbReference type="InterPro" id="IPR046450">
    <property type="entry name" value="PA_dom_sf"/>
</dbReference>
<feature type="region of interest" description="Disordered" evidence="2">
    <location>
        <begin position="773"/>
        <end position="857"/>
    </location>
</feature>
<dbReference type="Gene3D" id="3.50.30.30">
    <property type="match status" value="1"/>
</dbReference>
<dbReference type="AlphaFoldDB" id="A0A165V6W0"/>
<dbReference type="InParanoid" id="A0A165V6W0"/>
<dbReference type="SUPFAM" id="SSF53187">
    <property type="entry name" value="Zn-dependent exopeptidases"/>
    <property type="match status" value="1"/>
</dbReference>
<feature type="region of interest" description="Disordered" evidence="2">
    <location>
        <begin position="1"/>
        <end position="25"/>
    </location>
</feature>
<dbReference type="InterPro" id="IPR007365">
    <property type="entry name" value="TFR-like_dimer_dom"/>
</dbReference>
<dbReference type="InterPro" id="IPR003137">
    <property type="entry name" value="PA_domain"/>
</dbReference>